<proteinExistence type="predicted"/>
<gene>
    <name evidence="2" type="ORF">CEXT_222561</name>
</gene>
<comment type="caution">
    <text evidence="2">The sequence shown here is derived from an EMBL/GenBank/DDBJ whole genome shotgun (WGS) entry which is preliminary data.</text>
</comment>
<evidence type="ECO:0000313" key="3">
    <source>
        <dbReference type="Proteomes" id="UP001054945"/>
    </source>
</evidence>
<keyword evidence="3" id="KW-1185">Reference proteome</keyword>
<sequence length="123" mass="13768">MDCDRVFRLADQKLEVISSRESNAPNLISRKPQRDRGNIQSSTSRAIKIITNSLFSAVTMFPFCHGRHCLKVLKDFGVKSAIHHQKRHFHYCSTETGLSISKDGGTKAYNENGHASGMRSSES</sequence>
<accession>A0AAV4V909</accession>
<feature type="region of interest" description="Disordered" evidence="1">
    <location>
        <begin position="102"/>
        <end position="123"/>
    </location>
</feature>
<reference evidence="2 3" key="1">
    <citation type="submission" date="2021-06" db="EMBL/GenBank/DDBJ databases">
        <title>Caerostris extrusa draft genome.</title>
        <authorList>
            <person name="Kono N."/>
            <person name="Arakawa K."/>
        </authorList>
    </citation>
    <scope>NUCLEOTIDE SEQUENCE [LARGE SCALE GENOMIC DNA]</scope>
</reference>
<protein>
    <recommendedName>
        <fullName evidence="4">C2H2-type domain-containing protein</fullName>
    </recommendedName>
</protein>
<evidence type="ECO:0000313" key="2">
    <source>
        <dbReference type="EMBL" id="GIY66504.1"/>
    </source>
</evidence>
<dbReference type="AlphaFoldDB" id="A0AAV4V909"/>
<dbReference type="EMBL" id="BPLR01014124">
    <property type="protein sequence ID" value="GIY66504.1"/>
    <property type="molecule type" value="Genomic_DNA"/>
</dbReference>
<evidence type="ECO:0000256" key="1">
    <source>
        <dbReference type="SAM" id="MobiDB-lite"/>
    </source>
</evidence>
<dbReference type="Proteomes" id="UP001054945">
    <property type="component" value="Unassembled WGS sequence"/>
</dbReference>
<evidence type="ECO:0008006" key="4">
    <source>
        <dbReference type="Google" id="ProtNLM"/>
    </source>
</evidence>
<organism evidence="2 3">
    <name type="scientific">Caerostris extrusa</name>
    <name type="common">Bark spider</name>
    <name type="synonym">Caerostris bankana</name>
    <dbReference type="NCBI Taxonomy" id="172846"/>
    <lineage>
        <taxon>Eukaryota</taxon>
        <taxon>Metazoa</taxon>
        <taxon>Ecdysozoa</taxon>
        <taxon>Arthropoda</taxon>
        <taxon>Chelicerata</taxon>
        <taxon>Arachnida</taxon>
        <taxon>Araneae</taxon>
        <taxon>Araneomorphae</taxon>
        <taxon>Entelegynae</taxon>
        <taxon>Araneoidea</taxon>
        <taxon>Araneidae</taxon>
        <taxon>Caerostris</taxon>
    </lineage>
</organism>
<name>A0AAV4V909_CAEEX</name>